<dbReference type="PANTHER" id="PTHR33798:SF5">
    <property type="entry name" value="FLAVIN REDUCTASE LIKE DOMAIN-CONTAINING PROTEIN"/>
    <property type="match status" value="1"/>
</dbReference>
<evidence type="ECO:0000256" key="4">
    <source>
        <dbReference type="ARBA" id="ARBA00038054"/>
    </source>
</evidence>
<feature type="region of interest" description="Disordered" evidence="5">
    <location>
        <begin position="1"/>
        <end position="87"/>
    </location>
</feature>
<dbReference type="VEuPathDB" id="FungiDB:PV06_00383"/>
<dbReference type="RefSeq" id="XP_016267933.1">
    <property type="nucleotide sequence ID" value="XM_016400880.1"/>
</dbReference>
<dbReference type="GeneID" id="27352457"/>
<organism evidence="7 8">
    <name type="scientific">Exophiala oligosperma</name>
    <dbReference type="NCBI Taxonomy" id="215243"/>
    <lineage>
        <taxon>Eukaryota</taxon>
        <taxon>Fungi</taxon>
        <taxon>Dikarya</taxon>
        <taxon>Ascomycota</taxon>
        <taxon>Pezizomycotina</taxon>
        <taxon>Eurotiomycetes</taxon>
        <taxon>Chaetothyriomycetidae</taxon>
        <taxon>Chaetothyriales</taxon>
        <taxon>Herpotrichiellaceae</taxon>
        <taxon>Exophiala</taxon>
    </lineage>
</organism>
<dbReference type="AlphaFoldDB" id="A0A0D2CCS0"/>
<evidence type="ECO:0000256" key="2">
    <source>
        <dbReference type="ARBA" id="ARBA00022630"/>
    </source>
</evidence>
<evidence type="ECO:0000313" key="7">
    <source>
        <dbReference type="EMBL" id="KIW47717.1"/>
    </source>
</evidence>
<evidence type="ECO:0000256" key="5">
    <source>
        <dbReference type="SAM" id="MobiDB-lite"/>
    </source>
</evidence>
<keyword evidence="3" id="KW-0288">FMN</keyword>
<evidence type="ECO:0000256" key="3">
    <source>
        <dbReference type="ARBA" id="ARBA00022643"/>
    </source>
</evidence>
<feature type="compositionally biased region" description="Low complexity" evidence="5">
    <location>
        <begin position="304"/>
        <end position="337"/>
    </location>
</feature>
<accession>A0A0D2CCS0</accession>
<feature type="compositionally biased region" description="Basic and acidic residues" evidence="5">
    <location>
        <begin position="23"/>
        <end position="39"/>
    </location>
</feature>
<protein>
    <recommendedName>
        <fullName evidence="6">Flavin reductase like domain-containing protein</fullName>
    </recommendedName>
</protein>
<keyword evidence="2" id="KW-0285">Flavoprotein</keyword>
<keyword evidence="8" id="KW-1185">Reference proteome</keyword>
<evidence type="ECO:0000313" key="8">
    <source>
        <dbReference type="Proteomes" id="UP000053342"/>
    </source>
</evidence>
<feature type="compositionally biased region" description="Low complexity" evidence="5">
    <location>
        <begin position="52"/>
        <end position="61"/>
    </location>
</feature>
<dbReference type="HOGENOM" id="CLU_059021_3_0_1"/>
<dbReference type="InterPro" id="IPR002563">
    <property type="entry name" value="Flavin_Rdtase-like_dom"/>
</dbReference>
<feature type="region of interest" description="Disordered" evidence="5">
    <location>
        <begin position="304"/>
        <end position="343"/>
    </location>
</feature>
<dbReference type="PANTHER" id="PTHR33798">
    <property type="entry name" value="FLAVOPROTEIN OXYGENASE"/>
    <property type="match status" value="1"/>
</dbReference>
<dbReference type="OrthoDB" id="10250990at2759"/>
<reference evidence="7 8" key="1">
    <citation type="submission" date="2015-01" db="EMBL/GenBank/DDBJ databases">
        <title>The Genome Sequence of Exophiala oligosperma CBS72588.</title>
        <authorList>
            <consortium name="The Broad Institute Genomics Platform"/>
            <person name="Cuomo C."/>
            <person name="de Hoog S."/>
            <person name="Gorbushina A."/>
            <person name="Stielow B."/>
            <person name="Teixiera M."/>
            <person name="Abouelleil A."/>
            <person name="Chapman S.B."/>
            <person name="Priest M."/>
            <person name="Young S.K."/>
            <person name="Wortman J."/>
            <person name="Nusbaum C."/>
            <person name="Birren B."/>
        </authorList>
    </citation>
    <scope>NUCLEOTIDE SEQUENCE [LARGE SCALE GENOMIC DNA]</scope>
    <source>
        <strain evidence="7 8">CBS 72588</strain>
    </source>
</reference>
<proteinExistence type="inferred from homology"/>
<dbReference type="Proteomes" id="UP000053342">
    <property type="component" value="Unassembled WGS sequence"/>
</dbReference>
<name>A0A0D2CCS0_9EURO</name>
<comment type="cofactor">
    <cofactor evidence="1">
        <name>FMN</name>
        <dbReference type="ChEBI" id="CHEBI:58210"/>
    </cofactor>
</comment>
<feature type="domain" description="Flavin reductase like" evidence="6">
    <location>
        <begin position="110"/>
        <end position="265"/>
    </location>
</feature>
<dbReference type="SUPFAM" id="SSF50475">
    <property type="entry name" value="FMN-binding split barrel"/>
    <property type="match status" value="1"/>
</dbReference>
<evidence type="ECO:0000256" key="1">
    <source>
        <dbReference type="ARBA" id="ARBA00001917"/>
    </source>
</evidence>
<dbReference type="Gene3D" id="2.30.110.10">
    <property type="entry name" value="Electron Transport, Fmn-binding Protein, Chain A"/>
    <property type="match status" value="1"/>
</dbReference>
<dbReference type="InterPro" id="IPR012349">
    <property type="entry name" value="Split_barrel_FMN-bd"/>
</dbReference>
<dbReference type="GO" id="GO:0010181">
    <property type="term" value="F:FMN binding"/>
    <property type="evidence" value="ECO:0007669"/>
    <property type="project" value="InterPro"/>
</dbReference>
<sequence>MSPRSPPSSSDNDDHPVAAAHVQRAEHEASINRNPHPDFIRVQASRPDWSESHAASSSSSSWKFTKTRDPNWKWGQGGNDNGESLDKDHVEIDPYAPGRPSNFNYKLLISGIVPRPIGFYSTVSKDGKSSNLAPFSYTNLVCSDPPMFTVGISGNVQNAKDTLKNLIDTGECVLNMVSEHFIEAANATSINSPHGVSEWSLSGLHPEASTHVKPARVKESVFAIECKLVEVREFESRSKPGRKSGAMVILEGINFWVREDAINEDLNMIDPDIIRPICRLGGITYGRVTEGFELLRPEYEKTKASGALDATTSTSTSDTEATTPKPTTTTTTTTTTTRTRDKL</sequence>
<comment type="similarity">
    <text evidence="4">Belongs to the flavoredoxin family.</text>
</comment>
<gene>
    <name evidence="7" type="ORF">PV06_00383</name>
</gene>
<dbReference type="SMART" id="SM00903">
    <property type="entry name" value="Flavin_Reduct"/>
    <property type="match status" value="1"/>
</dbReference>
<dbReference type="EMBL" id="KN847332">
    <property type="protein sequence ID" value="KIW47717.1"/>
    <property type="molecule type" value="Genomic_DNA"/>
</dbReference>
<dbReference type="Pfam" id="PF01613">
    <property type="entry name" value="Flavin_Reduct"/>
    <property type="match status" value="1"/>
</dbReference>
<evidence type="ECO:0000259" key="6">
    <source>
        <dbReference type="SMART" id="SM00903"/>
    </source>
</evidence>